<reference evidence="8" key="1">
    <citation type="submission" date="2017-07" db="EMBL/GenBank/DDBJ databases">
        <title>Taro Niue Genome Assembly and Annotation.</title>
        <authorList>
            <person name="Atibalentja N."/>
            <person name="Keating K."/>
            <person name="Fields C.J."/>
        </authorList>
    </citation>
    <scope>NUCLEOTIDE SEQUENCE</scope>
    <source>
        <strain evidence="8">Niue_2</strain>
        <tissue evidence="8">Leaf</tissue>
    </source>
</reference>
<feature type="compositionally biased region" description="Basic residues" evidence="7">
    <location>
        <begin position="507"/>
        <end position="528"/>
    </location>
</feature>
<dbReference type="AlphaFoldDB" id="A0A843TLK8"/>
<organism evidence="8 9">
    <name type="scientific">Colocasia esculenta</name>
    <name type="common">Wild taro</name>
    <name type="synonym">Arum esculentum</name>
    <dbReference type="NCBI Taxonomy" id="4460"/>
    <lineage>
        <taxon>Eukaryota</taxon>
        <taxon>Viridiplantae</taxon>
        <taxon>Streptophyta</taxon>
        <taxon>Embryophyta</taxon>
        <taxon>Tracheophyta</taxon>
        <taxon>Spermatophyta</taxon>
        <taxon>Magnoliopsida</taxon>
        <taxon>Liliopsida</taxon>
        <taxon>Araceae</taxon>
        <taxon>Aroideae</taxon>
        <taxon>Colocasieae</taxon>
        <taxon>Colocasia</taxon>
    </lineage>
</organism>
<keyword evidence="3 6" id="KW-0812">Transmembrane</keyword>
<feature type="transmembrane region" description="Helical" evidence="6">
    <location>
        <begin position="419"/>
        <end position="440"/>
    </location>
</feature>
<dbReference type="EMBL" id="NMUH01000065">
    <property type="protein sequence ID" value="MQL70374.1"/>
    <property type="molecule type" value="Genomic_DNA"/>
</dbReference>
<protein>
    <recommendedName>
        <fullName evidence="6">Protein DETOXIFICATION</fullName>
    </recommendedName>
    <alternativeName>
        <fullName evidence="6">Multidrug and toxic compound extrusion protein</fullName>
    </alternativeName>
</protein>
<dbReference type="OrthoDB" id="2126698at2759"/>
<keyword evidence="5 6" id="KW-0472">Membrane</keyword>
<dbReference type="InterPro" id="IPR045069">
    <property type="entry name" value="MATE_euk"/>
</dbReference>
<feature type="transmembrane region" description="Helical" evidence="6">
    <location>
        <begin position="47"/>
        <end position="65"/>
    </location>
</feature>
<evidence type="ECO:0000256" key="5">
    <source>
        <dbReference type="ARBA" id="ARBA00023136"/>
    </source>
</evidence>
<dbReference type="Proteomes" id="UP000652761">
    <property type="component" value="Unassembled WGS sequence"/>
</dbReference>
<evidence type="ECO:0000256" key="6">
    <source>
        <dbReference type="RuleBase" id="RU004914"/>
    </source>
</evidence>
<accession>A0A843TLK8</accession>
<feature type="transmembrane region" description="Helical" evidence="6">
    <location>
        <begin position="449"/>
        <end position="469"/>
    </location>
</feature>
<feature type="transmembrane region" description="Helical" evidence="6">
    <location>
        <begin position="196"/>
        <end position="216"/>
    </location>
</feature>
<dbReference type="NCBIfam" id="TIGR00797">
    <property type="entry name" value="matE"/>
    <property type="match status" value="1"/>
</dbReference>
<comment type="similarity">
    <text evidence="2 6">Belongs to the multi antimicrobial extrusion (MATE) (TC 2.A.66.1) family.</text>
</comment>
<feature type="transmembrane region" description="Helical" evidence="6">
    <location>
        <begin position="223"/>
        <end position="247"/>
    </location>
</feature>
<evidence type="ECO:0000256" key="7">
    <source>
        <dbReference type="SAM" id="MobiDB-lite"/>
    </source>
</evidence>
<feature type="transmembrane region" description="Helical" evidence="6">
    <location>
        <begin position="484"/>
        <end position="506"/>
    </location>
</feature>
<comment type="caution">
    <text evidence="8">The sequence shown here is derived from an EMBL/GenBank/DDBJ whole genome shotgun (WGS) entry which is preliminary data.</text>
</comment>
<feature type="transmembrane region" description="Helical" evidence="6">
    <location>
        <begin position="347"/>
        <end position="368"/>
    </location>
</feature>
<dbReference type="GO" id="GO:0015297">
    <property type="term" value="F:antiporter activity"/>
    <property type="evidence" value="ECO:0007669"/>
    <property type="project" value="InterPro"/>
</dbReference>
<dbReference type="Pfam" id="PF01554">
    <property type="entry name" value="MatE"/>
    <property type="match status" value="2"/>
</dbReference>
<evidence type="ECO:0000256" key="4">
    <source>
        <dbReference type="ARBA" id="ARBA00022989"/>
    </source>
</evidence>
<feature type="transmembrane region" description="Helical" evidence="6">
    <location>
        <begin position="130"/>
        <end position="151"/>
    </location>
</feature>
<gene>
    <name evidence="8" type="ORF">Taro_002679</name>
</gene>
<evidence type="ECO:0000256" key="1">
    <source>
        <dbReference type="ARBA" id="ARBA00004141"/>
    </source>
</evidence>
<evidence type="ECO:0000313" key="8">
    <source>
        <dbReference type="EMBL" id="MQL70374.1"/>
    </source>
</evidence>
<feature type="transmembrane region" description="Helical" evidence="6">
    <location>
        <begin position="163"/>
        <end position="184"/>
    </location>
</feature>
<feature type="transmembrane region" description="Helical" evidence="6">
    <location>
        <begin position="267"/>
        <end position="296"/>
    </location>
</feature>
<feature type="region of interest" description="Disordered" evidence="7">
    <location>
        <begin position="504"/>
        <end position="528"/>
    </location>
</feature>
<name>A0A843TLK8_COLES</name>
<dbReference type="InterPro" id="IPR002528">
    <property type="entry name" value="MATE_fam"/>
</dbReference>
<sequence length="638" mass="68861">MAASGSASAPLLSEEDKVVLDGGGRTKENSEGALCSFWVAMWKELALLWYIAGPAILTSLFQYSLSSVTQTLVGHVGTLELAAIGTQNLVVSGIGFGVMLGMGSALETLCGQAFGAGELKMLGIYMQRSWLILLSTAAVLSVPYVFATPILRLLGQSEEIANLAGKFSIWMIPELFAFAVNFPIQKFLQAQSKVIAMAWISAAVLFMHLFLSWLCILKLGMGLVGAAITLNLAWWILVAGLFAYVVSGRCKDSWTGFSWLAFTELTGFFGLSLASAVMLCLEYWISMVIIVLAGLLRDPEIAVDAASICMNLEGWTFMIPLGLVAAISVRVSNELGAGHPKAAKFSVLVSIMMSVVIQTTFVLIVFLTRKDFPAVFTENKLVMDKVTKLVPFLCCTIFLCSVQPVLSGVAIGAGWQATVAYINLACYYLLGMVPGALLGFKFGLGLEGIWGGVLLGFLSQTVILVVITWRTDWDKEAALAKERIAAWGGSVGISSVEAITSSAWPGHRGRKKKRRRRGRGPSSRRRRLRAQPLLQPLARVATVGPHCCCRRPQLPLARTTAATAAAAGPSHRRYCHWPAPPQPMLPPLVPAVAARATTVATIPCSPKTRRRGREEEEVARLLPPRRLPLALSPSLPMP</sequence>
<feature type="transmembrane region" description="Helical" evidence="6">
    <location>
        <begin position="389"/>
        <end position="413"/>
    </location>
</feature>
<dbReference type="GO" id="GO:0042910">
    <property type="term" value="F:xenobiotic transmembrane transporter activity"/>
    <property type="evidence" value="ECO:0007669"/>
    <property type="project" value="InterPro"/>
</dbReference>
<keyword evidence="9" id="KW-1185">Reference proteome</keyword>
<proteinExistence type="inferred from homology"/>
<dbReference type="CDD" id="cd13132">
    <property type="entry name" value="MATE_eukaryotic"/>
    <property type="match status" value="1"/>
</dbReference>
<dbReference type="PANTHER" id="PTHR11206">
    <property type="entry name" value="MULTIDRUG RESISTANCE PROTEIN"/>
    <property type="match status" value="1"/>
</dbReference>
<evidence type="ECO:0000256" key="2">
    <source>
        <dbReference type="ARBA" id="ARBA00010199"/>
    </source>
</evidence>
<evidence type="ECO:0000313" key="9">
    <source>
        <dbReference type="Proteomes" id="UP000652761"/>
    </source>
</evidence>
<keyword evidence="4 6" id="KW-1133">Transmembrane helix</keyword>
<feature type="transmembrane region" description="Helical" evidence="6">
    <location>
        <begin position="308"/>
        <end position="327"/>
    </location>
</feature>
<dbReference type="GO" id="GO:0016020">
    <property type="term" value="C:membrane"/>
    <property type="evidence" value="ECO:0007669"/>
    <property type="project" value="UniProtKB-SubCell"/>
</dbReference>
<evidence type="ECO:0000256" key="3">
    <source>
        <dbReference type="ARBA" id="ARBA00022692"/>
    </source>
</evidence>
<comment type="subcellular location">
    <subcellularLocation>
        <location evidence="1">Membrane</location>
        <topology evidence="1">Multi-pass membrane protein</topology>
    </subcellularLocation>
</comment>
<dbReference type="GO" id="GO:1990961">
    <property type="term" value="P:xenobiotic detoxification by transmembrane export across the plasma membrane"/>
    <property type="evidence" value="ECO:0007669"/>
    <property type="project" value="InterPro"/>
</dbReference>